<dbReference type="PANTHER" id="PTHR45267">
    <property type="match status" value="1"/>
</dbReference>
<dbReference type="RefSeq" id="WP_343076067.1">
    <property type="nucleotide sequence ID" value="NZ_JACHFD010000031.1"/>
</dbReference>
<dbReference type="AlphaFoldDB" id="A0A840VGD8"/>
<name>A0A840VGD8_9BACT</name>
<dbReference type="Gene3D" id="3.40.50.720">
    <property type="entry name" value="NAD(P)-binding Rossmann-like Domain"/>
    <property type="match status" value="1"/>
</dbReference>
<proteinExistence type="inferred from homology"/>
<dbReference type="Proteomes" id="UP000557717">
    <property type="component" value="Unassembled WGS sequence"/>
</dbReference>
<comment type="similarity">
    <text evidence="1">Belongs to the short-chain dehydrogenases/reductases (SDR) family.</text>
</comment>
<evidence type="ECO:0000256" key="1">
    <source>
        <dbReference type="RuleBase" id="RU000363"/>
    </source>
</evidence>
<accession>A0A840VGD8</accession>
<organism evidence="2 3">
    <name type="scientific">Haloferula luteola</name>
    <dbReference type="NCBI Taxonomy" id="595692"/>
    <lineage>
        <taxon>Bacteria</taxon>
        <taxon>Pseudomonadati</taxon>
        <taxon>Verrucomicrobiota</taxon>
        <taxon>Verrucomicrobiia</taxon>
        <taxon>Verrucomicrobiales</taxon>
        <taxon>Verrucomicrobiaceae</taxon>
        <taxon>Haloferula</taxon>
    </lineage>
</organism>
<keyword evidence="3" id="KW-1185">Reference proteome</keyword>
<dbReference type="PRINTS" id="PR00080">
    <property type="entry name" value="SDRFAMILY"/>
</dbReference>
<gene>
    <name evidence="2" type="ORF">HNR46_003919</name>
</gene>
<dbReference type="CDD" id="cd05233">
    <property type="entry name" value="SDR_c"/>
    <property type="match status" value="1"/>
</dbReference>
<dbReference type="EMBL" id="JACHFD010000031">
    <property type="protein sequence ID" value="MBB5353658.1"/>
    <property type="molecule type" value="Genomic_DNA"/>
</dbReference>
<evidence type="ECO:0000313" key="2">
    <source>
        <dbReference type="EMBL" id="MBB5353658.1"/>
    </source>
</evidence>
<evidence type="ECO:0000313" key="3">
    <source>
        <dbReference type="Proteomes" id="UP000557717"/>
    </source>
</evidence>
<comment type="caution">
    <text evidence="2">The sequence shown here is derived from an EMBL/GenBank/DDBJ whole genome shotgun (WGS) entry which is preliminary data.</text>
</comment>
<dbReference type="GO" id="GO:0005829">
    <property type="term" value="C:cytosol"/>
    <property type="evidence" value="ECO:0007669"/>
    <property type="project" value="TreeGrafter"/>
</dbReference>
<dbReference type="SUPFAM" id="SSF51735">
    <property type="entry name" value="NAD(P)-binding Rossmann-fold domains"/>
    <property type="match status" value="1"/>
</dbReference>
<dbReference type="InterPro" id="IPR036291">
    <property type="entry name" value="NAD(P)-bd_dom_sf"/>
</dbReference>
<reference evidence="2 3" key="1">
    <citation type="submission" date="2020-08" db="EMBL/GenBank/DDBJ databases">
        <title>Genomic Encyclopedia of Type Strains, Phase IV (KMG-IV): sequencing the most valuable type-strain genomes for metagenomic binning, comparative biology and taxonomic classification.</title>
        <authorList>
            <person name="Goeker M."/>
        </authorList>
    </citation>
    <scope>NUCLEOTIDE SEQUENCE [LARGE SCALE GENOMIC DNA]</scope>
    <source>
        <strain evidence="2 3">YC6886</strain>
    </source>
</reference>
<dbReference type="GO" id="GO:0016616">
    <property type="term" value="F:oxidoreductase activity, acting on the CH-OH group of donors, NAD or NADP as acceptor"/>
    <property type="evidence" value="ECO:0007669"/>
    <property type="project" value="TreeGrafter"/>
</dbReference>
<dbReference type="Pfam" id="PF00106">
    <property type="entry name" value="adh_short"/>
    <property type="match status" value="1"/>
</dbReference>
<dbReference type="InterPro" id="IPR053241">
    <property type="entry name" value="NADPH_pterin_aldehyde_rdct"/>
</dbReference>
<dbReference type="InterPro" id="IPR020904">
    <property type="entry name" value="Sc_DH/Rdtase_CS"/>
</dbReference>
<dbReference type="PRINTS" id="PR00081">
    <property type="entry name" value="GDHRDH"/>
</dbReference>
<dbReference type="PANTHER" id="PTHR45267:SF2">
    <property type="entry name" value="NADPH-DEPENDENT PTERIN ALDEHYDE REDUCTASE"/>
    <property type="match status" value="1"/>
</dbReference>
<dbReference type="InterPro" id="IPR002347">
    <property type="entry name" value="SDR_fam"/>
</dbReference>
<protein>
    <submittedName>
        <fullName evidence="2">NAD(P)-dependent dehydrogenase (Short-subunit alcohol dehydrogenase family)</fullName>
    </submittedName>
</protein>
<sequence>MQPARRWKIAPVFQQLRHDPLMQHVFITGATRGLGRALAQGLANQGLTVSACGTRTEAVAELQKTLGPHHLVSTCDVSDSSQVGAFAAESLKRFGPPDLLINNAALINANAPLWEVSPEEFSRVIDVNLKGIHHVLHALLPPMIARGSGVIVNLSSGWGRSTSPDVAPYCCTKWGVEGLTKALADELPPGLAAIPLNPGIIDTEMLRSCFADEAGAYRGPADWARTAIPFLLSLNSAHNGQSLTAP</sequence>
<dbReference type="PROSITE" id="PS00061">
    <property type="entry name" value="ADH_SHORT"/>
    <property type="match status" value="1"/>
</dbReference>